<evidence type="ECO:0000256" key="4">
    <source>
        <dbReference type="ARBA" id="ARBA00022491"/>
    </source>
</evidence>
<sequence>MELQLGLALPIHSPMVKGLDLNCLRFESDVVACAGKDYWDQSKSERAKNKRGFEEAFGKIGERCSSPQPRKLVADMLVWHGQPNEGGDDGEGHKKKDSCPINKIDGDEESYIIGWPPIKSSRKKELLQRHGTWRGRNFHAGAIEIISRTRSTAKIKLNGSSSSSSSSSSPSNNSMYVKVKMEGVAIARKVDLSLHRSYHTLKHNLLSMFSNYDQECVEDSKRYTLTYQDKEGDWLLAGDVPWESFIKSVQRLEIVRN</sequence>
<evidence type="ECO:0000256" key="6">
    <source>
        <dbReference type="ARBA" id="ARBA00023163"/>
    </source>
</evidence>
<evidence type="ECO:0000256" key="2">
    <source>
        <dbReference type="ARBA" id="ARBA00006728"/>
    </source>
</evidence>
<dbReference type="InterPro" id="IPR033389">
    <property type="entry name" value="AUX/IAA_dom"/>
</dbReference>
<dbReference type="EMBL" id="KR076524">
    <property type="protein sequence ID" value="AMQ09507.1"/>
    <property type="molecule type" value="mRNA"/>
</dbReference>
<comment type="subunit">
    <text evidence="3 10">Homodimers and heterodimers.</text>
</comment>
<keyword evidence="5 10" id="KW-0805">Transcription regulation</keyword>
<dbReference type="GO" id="GO:0006355">
    <property type="term" value="P:regulation of DNA-templated transcription"/>
    <property type="evidence" value="ECO:0007669"/>
    <property type="project" value="InterPro"/>
</dbReference>
<evidence type="ECO:0000313" key="13">
    <source>
        <dbReference type="EMBL" id="AMQ09507.1"/>
    </source>
</evidence>
<comment type="function">
    <text evidence="9">Aux/IAA proteins are short-lived transcriptional factors that function as repressors of early auxin response genes at low auxin concentrations. Repression is thought to result from the interaction with auxin response factors (ARFs), proteins that bind to the auxin-responsive promoter element (AuxRE). Formation of heterodimers with ARF proteins may alter their ability to modulate early auxin response genes expression.</text>
</comment>
<evidence type="ECO:0000256" key="3">
    <source>
        <dbReference type="ARBA" id="ARBA00011726"/>
    </source>
</evidence>
<evidence type="ECO:0000256" key="8">
    <source>
        <dbReference type="ARBA" id="ARBA00023294"/>
    </source>
</evidence>
<keyword evidence="6 10" id="KW-0804">Transcription</keyword>
<evidence type="ECO:0000259" key="12">
    <source>
        <dbReference type="PROSITE" id="PS51745"/>
    </source>
</evidence>
<dbReference type="Pfam" id="PF02309">
    <property type="entry name" value="AUX_IAA"/>
    <property type="match status" value="1"/>
</dbReference>
<evidence type="ECO:0000256" key="10">
    <source>
        <dbReference type="RuleBase" id="RU004549"/>
    </source>
</evidence>
<reference evidence="13" key="1">
    <citation type="submission" date="2015-04" db="EMBL/GenBank/DDBJ databases">
        <title>Identification and expression of Aux/IAA, ARF and LBD family transcription factors in ramie (Boehmeria nivea L. Gaud).</title>
        <authorList>
            <person name="Huang X."/>
        </authorList>
    </citation>
    <scope>NUCLEOTIDE SEQUENCE</scope>
</reference>
<comment type="subcellular location">
    <subcellularLocation>
        <location evidence="1 10">Nucleus</location>
    </subcellularLocation>
</comment>
<dbReference type="GO" id="GO:0009734">
    <property type="term" value="P:auxin-activated signaling pathway"/>
    <property type="evidence" value="ECO:0007669"/>
    <property type="project" value="UniProtKB-UniRule"/>
</dbReference>
<dbReference type="PROSITE" id="PS51745">
    <property type="entry name" value="PB1"/>
    <property type="match status" value="1"/>
</dbReference>
<dbReference type="AlphaFoldDB" id="A0A172J1X3"/>
<protein>
    <recommendedName>
        <fullName evidence="10">Auxin-responsive protein</fullName>
    </recommendedName>
</protein>
<feature type="region of interest" description="Disordered" evidence="11">
    <location>
        <begin position="82"/>
        <end position="101"/>
    </location>
</feature>
<keyword evidence="8 10" id="KW-0927">Auxin signaling pathway</keyword>
<evidence type="ECO:0000256" key="11">
    <source>
        <dbReference type="SAM" id="MobiDB-lite"/>
    </source>
</evidence>
<gene>
    <name evidence="13" type="primary">IAA14</name>
</gene>
<dbReference type="InterPro" id="IPR053793">
    <property type="entry name" value="PB1-like"/>
</dbReference>
<dbReference type="GO" id="GO:0005634">
    <property type="term" value="C:nucleus"/>
    <property type="evidence" value="ECO:0007669"/>
    <property type="project" value="UniProtKB-SubCell"/>
</dbReference>
<evidence type="ECO:0000256" key="9">
    <source>
        <dbReference type="ARBA" id="ARBA00025283"/>
    </source>
</evidence>
<keyword evidence="7 10" id="KW-0539">Nucleus</keyword>
<dbReference type="PANTHER" id="PTHR31734:SF44">
    <property type="entry name" value="AUXIN-RESPONSIVE PROTEIN"/>
    <property type="match status" value="1"/>
</dbReference>
<evidence type="ECO:0000256" key="1">
    <source>
        <dbReference type="ARBA" id="ARBA00004123"/>
    </source>
</evidence>
<evidence type="ECO:0000256" key="5">
    <source>
        <dbReference type="ARBA" id="ARBA00023015"/>
    </source>
</evidence>
<proteinExistence type="evidence at transcript level"/>
<dbReference type="InterPro" id="IPR003311">
    <property type="entry name" value="AUX_IAA"/>
</dbReference>
<keyword evidence="4 10" id="KW-0678">Repressor</keyword>
<comment type="similarity">
    <text evidence="2 10">Belongs to the Aux/IAA family.</text>
</comment>
<dbReference type="Gene3D" id="3.10.20.90">
    <property type="entry name" value="Phosphatidylinositol 3-kinase Catalytic Subunit, Chain A, domain 1"/>
    <property type="match status" value="1"/>
</dbReference>
<dbReference type="SUPFAM" id="SSF54277">
    <property type="entry name" value="CAD &amp; PB1 domains"/>
    <property type="match status" value="1"/>
</dbReference>
<organism evidence="13">
    <name type="scientific">Boehmeria nivea</name>
    <name type="common">Chinese grass</name>
    <name type="synonym">Urtica nivea</name>
    <dbReference type="NCBI Taxonomy" id="83906"/>
    <lineage>
        <taxon>Eukaryota</taxon>
        <taxon>Viridiplantae</taxon>
        <taxon>Streptophyta</taxon>
        <taxon>Embryophyta</taxon>
        <taxon>Tracheophyta</taxon>
        <taxon>Spermatophyta</taxon>
        <taxon>Magnoliopsida</taxon>
        <taxon>eudicotyledons</taxon>
        <taxon>Gunneridae</taxon>
        <taxon>Pentapetalae</taxon>
        <taxon>rosids</taxon>
        <taxon>fabids</taxon>
        <taxon>Rosales</taxon>
        <taxon>Urticaceae</taxon>
        <taxon>Boehmeria</taxon>
    </lineage>
</organism>
<dbReference type="PANTHER" id="PTHR31734">
    <property type="entry name" value="AUXIN-RESPONSIVE PROTEIN IAA17"/>
    <property type="match status" value="1"/>
</dbReference>
<evidence type="ECO:0000256" key="7">
    <source>
        <dbReference type="ARBA" id="ARBA00023242"/>
    </source>
</evidence>
<feature type="domain" description="PB1" evidence="12">
    <location>
        <begin position="174"/>
        <end position="257"/>
    </location>
</feature>
<name>A0A172J1X3_BOENI</name>
<accession>A0A172J1X3</accession>